<dbReference type="SUPFAM" id="SSF88798">
    <property type="entry name" value="N-terminal, heterodimerisation domain of RBP7 (RpoE)"/>
    <property type="match status" value="1"/>
</dbReference>
<dbReference type="GO" id="GO:0031369">
    <property type="term" value="F:translation initiation factor binding"/>
    <property type="evidence" value="ECO:0007669"/>
    <property type="project" value="TreeGrafter"/>
</dbReference>
<evidence type="ECO:0000256" key="1">
    <source>
        <dbReference type="ARBA" id="ARBA00004123"/>
    </source>
</evidence>
<dbReference type="SUPFAM" id="SSF50249">
    <property type="entry name" value="Nucleic acid-binding proteins"/>
    <property type="match status" value="1"/>
</dbReference>
<dbReference type="Pfam" id="PF00575">
    <property type="entry name" value="S1"/>
    <property type="match status" value="1"/>
</dbReference>
<evidence type="ECO:0000259" key="5">
    <source>
        <dbReference type="PROSITE" id="PS50126"/>
    </source>
</evidence>
<dbReference type="InterPro" id="IPR003029">
    <property type="entry name" value="S1_domain"/>
</dbReference>
<dbReference type="PANTHER" id="PTHR12709">
    <property type="entry name" value="DNA-DIRECTED RNA POLYMERASE II, III"/>
    <property type="match status" value="1"/>
</dbReference>
<keyword evidence="3" id="KW-0240">DNA-directed RNA polymerase</keyword>
<dbReference type="FunFam" id="3.30.1490.120:FF:000001">
    <property type="entry name" value="DNA-directed RNA polymerase II subunit RPB7"/>
    <property type="match status" value="1"/>
</dbReference>
<dbReference type="InterPro" id="IPR036898">
    <property type="entry name" value="RNA_pol_Rpb7-like_N_sf"/>
</dbReference>
<gene>
    <name evidence="6" type="ORF">FGO68_gene17022</name>
</gene>
<dbReference type="EMBL" id="RRYP01013989">
    <property type="protein sequence ID" value="TNV76217.1"/>
    <property type="molecule type" value="Genomic_DNA"/>
</dbReference>
<accession>A0A8J8SZ47</accession>
<dbReference type="GO" id="GO:0000932">
    <property type="term" value="C:P-body"/>
    <property type="evidence" value="ECO:0007669"/>
    <property type="project" value="TreeGrafter"/>
</dbReference>
<dbReference type="GO" id="GO:0003697">
    <property type="term" value="F:single-stranded DNA binding"/>
    <property type="evidence" value="ECO:0007669"/>
    <property type="project" value="TreeGrafter"/>
</dbReference>
<dbReference type="GO" id="GO:0006367">
    <property type="term" value="P:transcription initiation at RNA polymerase II promoter"/>
    <property type="evidence" value="ECO:0007669"/>
    <property type="project" value="TreeGrafter"/>
</dbReference>
<dbReference type="OrthoDB" id="1162399at2759"/>
<dbReference type="GO" id="GO:0045948">
    <property type="term" value="P:positive regulation of translational initiation"/>
    <property type="evidence" value="ECO:0007669"/>
    <property type="project" value="TreeGrafter"/>
</dbReference>
<feature type="domain" description="S1 motif" evidence="5">
    <location>
        <begin position="86"/>
        <end position="173"/>
    </location>
</feature>
<name>A0A8J8SZ47_HALGN</name>
<evidence type="ECO:0000313" key="7">
    <source>
        <dbReference type="Proteomes" id="UP000785679"/>
    </source>
</evidence>
<dbReference type="InterPro" id="IPR012340">
    <property type="entry name" value="NA-bd_OB-fold"/>
</dbReference>
<keyword evidence="7" id="KW-1185">Reference proteome</keyword>
<comment type="caution">
    <text evidence="6">The sequence shown here is derived from an EMBL/GenBank/DDBJ whole genome shotgun (WGS) entry which is preliminary data.</text>
</comment>
<sequence length="183" mass="20653">MFFFVKIQKHIRLQPEELGKNLITKIRDKIDSTMVGTCSAVHGYIIHIVTFKDKDVNIQDGRIQDTTGEVIFRVSFTALVFKPFVDEVLDGVVVEVTNNGIIIRSGPLESFISAARVAESESGEFFHDSSTNQFVSRRDPNLRIRTDSEIRYKVFQIKYDQGKYDSIASISGDYLGPIQSQGV</sequence>
<evidence type="ECO:0000256" key="3">
    <source>
        <dbReference type="ARBA" id="ARBA00022478"/>
    </source>
</evidence>
<comment type="subcellular location">
    <subcellularLocation>
        <location evidence="1">Nucleus</location>
    </subcellularLocation>
</comment>
<organism evidence="6 7">
    <name type="scientific">Halteria grandinella</name>
    <dbReference type="NCBI Taxonomy" id="5974"/>
    <lineage>
        <taxon>Eukaryota</taxon>
        <taxon>Sar</taxon>
        <taxon>Alveolata</taxon>
        <taxon>Ciliophora</taxon>
        <taxon>Intramacronucleata</taxon>
        <taxon>Spirotrichea</taxon>
        <taxon>Stichotrichia</taxon>
        <taxon>Sporadotrichida</taxon>
        <taxon>Halteriidae</taxon>
        <taxon>Halteria</taxon>
    </lineage>
</organism>
<keyword evidence="4" id="KW-0804">Transcription</keyword>
<dbReference type="PANTHER" id="PTHR12709:SF4">
    <property type="entry name" value="DNA-DIRECTED RNA POLYMERASE II SUBUNIT RPB7"/>
    <property type="match status" value="1"/>
</dbReference>
<dbReference type="GO" id="GO:0005665">
    <property type="term" value="C:RNA polymerase II, core complex"/>
    <property type="evidence" value="ECO:0007669"/>
    <property type="project" value="TreeGrafter"/>
</dbReference>
<protein>
    <recommendedName>
        <fullName evidence="5">S1 motif domain-containing protein</fullName>
    </recommendedName>
</protein>
<dbReference type="Gene3D" id="3.30.1490.120">
    <property type="entry name" value="RNA polymerase Rpb7-like, N-terminal domain"/>
    <property type="match status" value="1"/>
</dbReference>
<dbReference type="GO" id="GO:0060213">
    <property type="term" value="P:positive regulation of nuclear-transcribed mRNA poly(A) tail shortening"/>
    <property type="evidence" value="ECO:0007669"/>
    <property type="project" value="TreeGrafter"/>
</dbReference>
<dbReference type="Gene3D" id="2.40.50.140">
    <property type="entry name" value="Nucleic acid-binding proteins"/>
    <property type="match status" value="1"/>
</dbReference>
<reference evidence="6" key="1">
    <citation type="submission" date="2019-06" db="EMBL/GenBank/DDBJ databases">
        <authorList>
            <person name="Zheng W."/>
        </authorList>
    </citation>
    <scope>NUCLEOTIDE SEQUENCE</scope>
    <source>
        <strain evidence="6">QDHG01</strain>
    </source>
</reference>
<dbReference type="PROSITE" id="PS50126">
    <property type="entry name" value="S1"/>
    <property type="match status" value="1"/>
</dbReference>
<dbReference type="Proteomes" id="UP000785679">
    <property type="component" value="Unassembled WGS sequence"/>
</dbReference>
<dbReference type="InterPro" id="IPR045113">
    <property type="entry name" value="Rpb7-like"/>
</dbReference>
<comment type="similarity">
    <text evidence="2">Belongs to the eukaryotic RPB7/RPC8 RNA polymerase subunit family.</text>
</comment>
<evidence type="ECO:0000313" key="6">
    <source>
        <dbReference type="EMBL" id="TNV76217.1"/>
    </source>
</evidence>
<evidence type="ECO:0000256" key="4">
    <source>
        <dbReference type="ARBA" id="ARBA00023163"/>
    </source>
</evidence>
<dbReference type="AlphaFoldDB" id="A0A8J8SZ47"/>
<evidence type="ECO:0000256" key="2">
    <source>
        <dbReference type="ARBA" id="ARBA00009307"/>
    </source>
</evidence>
<dbReference type="GO" id="GO:0003727">
    <property type="term" value="F:single-stranded RNA binding"/>
    <property type="evidence" value="ECO:0007669"/>
    <property type="project" value="TreeGrafter"/>
</dbReference>
<proteinExistence type="inferred from homology"/>